<sequence>MTTQKLLTPQTVIRMVYVAAMFLVAMDATIVNVALLSICEELQISPAAAGIVNIGYLVSVALVLPMAGWLGDRFGGKRMLMIAVTLFTVASVCCGFASILGELILFRILQGIGGGLIAPVGMAMLFRAFPPQERANISRSLILPIAVAPALGPIVSGFFVEQLSWRWCFYINVPIGIVAIVFGLIWLKESGKQPVGKLDLPGFLLSAPGFAMLIYALSQGTARGWASPEIVITGLIGVIFLATLVFVELRTDKPMLQLRLFTDRLYRTTGMIALCTAAGLLGMLYIFPLMLQDVFGTSALHTGLTTFPEALGLMAASQLMPRSVAKLGPRRLIRLALPCAMVVFALLCLVSADTNPWLVRGLLLSGGLTLGHAVGALQLLAFARVEPAQMGQAATLFQVQNRLGSALGVALLGSLLAAVSAATADAAAVGAASEATSRVAYQVALLGAAGFLLAAWGFSLTLREADTAGVQYKKPPVPGGAMKEKTTVSV</sequence>
<evidence type="ECO:0000256" key="5">
    <source>
        <dbReference type="ARBA" id="ARBA00022692"/>
    </source>
</evidence>
<dbReference type="Proteomes" id="UP000093309">
    <property type="component" value="Unassembled WGS sequence"/>
</dbReference>
<feature type="transmembrane region" description="Helical" evidence="8">
    <location>
        <begin position="106"/>
        <end position="129"/>
    </location>
</feature>
<comment type="subcellular location">
    <subcellularLocation>
        <location evidence="1">Cell membrane</location>
        <topology evidence="1">Multi-pass membrane protein</topology>
    </subcellularLocation>
</comment>
<gene>
    <name evidence="10" type="ORF">A8709_07570</name>
</gene>
<comment type="similarity">
    <text evidence="2">Belongs to the major facilitator superfamily. EmrB family.</text>
</comment>
<dbReference type="OrthoDB" id="9816041at2"/>
<dbReference type="InterPro" id="IPR004638">
    <property type="entry name" value="EmrB-like"/>
</dbReference>
<feature type="transmembrane region" description="Helical" evidence="8">
    <location>
        <begin position="403"/>
        <end position="424"/>
    </location>
</feature>
<feature type="transmembrane region" description="Helical" evidence="8">
    <location>
        <begin position="44"/>
        <end position="67"/>
    </location>
</feature>
<evidence type="ECO:0000256" key="7">
    <source>
        <dbReference type="ARBA" id="ARBA00023136"/>
    </source>
</evidence>
<feature type="transmembrane region" description="Helical" evidence="8">
    <location>
        <begin position="358"/>
        <end position="382"/>
    </location>
</feature>
<feature type="transmembrane region" description="Helical" evidence="8">
    <location>
        <begin position="332"/>
        <end position="352"/>
    </location>
</feature>
<evidence type="ECO:0000256" key="1">
    <source>
        <dbReference type="ARBA" id="ARBA00004651"/>
    </source>
</evidence>
<dbReference type="AlphaFoldDB" id="A0A1C0ZTU9"/>
<dbReference type="InterPro" id="IPR020846">
    <property type="entry name" value="MFS_dom"/>
</dbReference>
<dbReference type="Gene3D" id="1.20.1720.10">
    <property type="entry name" value="Multidrug resistance protein D"/>
    <property type="match status" value="1"/>
</dbReference>
<keyword evidence="4" id="KW-1003">Cell membrane</keyword>
<evidence type="ECO:0000256" key="3">
    <source>
        <dbReference type="ARBA" id="ARBA00022448"/>
    </source>
</evidence>
<dbReference type="PANTHER" id="PTHR42718:SF9">
    <property type="entry name" value="MAJOR FACILITATOR SUPERFAMILY MULTIDRUG TRANSPORTER MFSC"/>
    <property type="match status" value="1"/>
</dbReference>
<feature type="transmembrane region" description="Helical" evidence="8">
    <location>
        <begin position="12"/>
        <end position="38"/>
    </location>
</feature>
<accession>A0A1C0ZTU9</accession>
<feature type="transmembrane region" description="Helical" evidence="8">
    <location>
        <begin position="169"/>
        <end position="187"/>
    </location>
</feature>
<evidence type="ECO:0000256" key="2">
    <source>
        <dbReference type="ARBA" id="ARBA00008537"/>
    </source>
</evidence>
<evidence type="ECO:0000256" key="4">
    <source>
        <dbReference type="ARBA" id="ARBA00022475"/>
    </source>
</evidence>
<dbReference type="InterPro" id="IPR036259">
    <property type="entry name" value="MFS_trans_sf"/>
</dbReference>
<protein>
    <submittedName>
        <fullName evidence="10">MFS transporter</fullName>
    </submittedName>
</protein>
<feature type="domain" description="Major facilitator superfamily (MFS) profile" evidence="9">
    <location>
        <begin position="13"/>
        <end position="467"/>
    </location>
</feature>
<organism evidence="10 11">
    <name type="scientific">Paenibacillus pectinilyticus</name>
    <dbReference type="NCBI Taxonomy" id="512399"/>
    <lineage>
        <taxon>Bacteria</taxon>
        <taxon>Bacillati</taxon>
        <taxon>Bacillota</taxon>
        <taxon>Bacilli</taxon>
        <taxon>Bacillales</taxon>
        <taxon>Paenibacillaceae</taxon>
        <taxon>Paenibacillus</taxon>
    </lineage>
</organism>
<reference evidence="11" key="1">
    <citation type="submission" date="2016-05" db="EMBL/GenBank/DDBJ databases">
        <title>Paenibacillus oryzae. sp. nov., isolated from the rice root.</title>
        <authorList>
            <person name="Zhang J."/>
            <person name="Zhang X."/>
        </authorList>
    </citation>
    <scope>NUCLEOTIDE SEQUENCE [LARGE SCALE GENOMIC DNA]</scope>
    <source>
        <strain evidence="11">KCTC13222</strain>
    </source>
</reference>
<keyword evidence="3" id="KW-0813">Transport</keyword>
<dbReference type="GO" id="GO:0005886">
    <property type="term" value="C:plasma membrane"/>
    <property type="evidence" value="ECO:0007669"/>
    <property type="project" value="UniProtKB-SubCell"/>
</dbReference>
<evidence type="ECO:0000313" key="10">
    <source>
        <dbReference type="EMBL" id="OCT11515.1"/>
    </source>
</evidence>
<evidence type="ECO:0000259" key="9">
    <source>
        <dbReference type="PROSITE" id="PS50850"/>
    </source>
</evidence>
<dbReference type="STRING" id="512399.A8709_07570"/>
<dbReference type="PANTHER" id="PTHR42718">
    <property type="entry name" value="MAJOR FACILITATOR SUPERFAMILY MULTIDRUG TRANSPORTER MFSC"/>
    <property type="match status" value="1"/>
</dbReference>
<dbReference type="GO" id="GO:0022857">
    <property type="term" value="F:transmembrane transporter activity"/>
    <property type="evidence" value="ECO:0007669"/>
    <property type="project" value="InterPro"/>
</dbReference>
<dbReference type="SUPFAM" id="SSF103473">
    <property type="entry name" value="MFS general substrate transporter"/>
    <property type="match status" value="1"/>
</dbReference>
<evidence type="ECO:0000256" key="8">
    <source>
        <dbReference type="SAM" id="Phobius"/>
    </source>
</evidence>
<keyword evidence="5 8" id="KW-0812">Transmembrane</keyword>
<dbReference type="InterPro" id="IPR011701">
    <property type="entry name" value="MFS"/>
</dbReference>
<dbReference type="Pfam" id="PF07690">
    <property type="entry name" value="MFS_1"/>
    <property type="match status" value="1"/>
</dbReference>
<dbReference type="PROSITE" id="PS50850">
    <property type="entry name" value="MFS"/>
    <property type="match status" value="1"/>
</dbReference>
<feature type="transmembrane region" description="Helical" evidence="8">
    <location>
        <begin position="141"/>
        <end position="163"/>
    </location>
</feature>
<feature type="transmembrane region" description="Helical" evidence="8">
    <location>
        <begin position="79"/>
        <end position="100"/>
    </location>
</feature>
<dbReference type="NCBIfam" id="TIGR00711">
    <property type="entry name" value="efflux_EmrB"/>
    <property type="match status" value="1"/>
</dbReference>
<feature type="transmembrane region" description="Helical" evidence="8">
    <location>
        <begin position="230"/>
        <end position="247"/>
    </location>
</feature>
<feature type="transmembrane region" description="Helical" evidence="8">
    <location>
        <begin position="439"/>
        <end position="458"/>
    </location>
</feature>
<keyword evidence="11" id="KW-1185">Reference proteome</keyword>
<comment type="caution">
    <text evidence="10">The sequence shown here is derived from an EMBL/GenBank/DDBJ whole genome shotgun (WGS) entry which is preliminary data.</text>
</comment>
<feature type="transmembrane region" description="Helical" evidence="8">
    <location>
        <begin position="268"/>
        <end position="287"/>
    </location>
</feature>
<proteinExistence type="inferred from homology"/>
<keyword evidence="7 8" id="KW-0472">Membrane</keyword>
<evidence type="ECO:0000313" key="11">
    <source>
        <dbReference type="Proteomes" id="UP000093309"/>
    </source>
</evidence>
<evidence type="ECO:0000256" key="6">
    <source>
        <dbReference type="ARBA" id="ARBA00022989"/>
    </source>
</evidence>
<dbReference type="RefSeq" id="WP_065858627.1">
    <property type="nucleotide sequence ID" value="NZ_LYPC01000028.1"/>
</dbReference>
<keyword evidence="6 8" id="KW-1133">Transmembrane helix</keyword>
<dbReference type="EMBL" id="LYPC01000028">
    <property type="protein sequence ID" value="OCT11515.1"/>
    <property type="molecule type" value="Genomic_DNA"/>
</dbReference>
<feature type="transmembrane region" description="Helical" evidence="8">
    <location>
        <begin position="299"/>
        <end position="320"/>
    </location>
</feature>
<dbReference type="Gene3D" id="1.20.1250.20">
    <property type="entry name" value="MFS general substrate transporter like domains"/>
    <property type="match status" value="1"/>
</dbReference>
<name>A0A1C0ZTU9_9BACL</name>
<feature type="transmembrane region" description="Helical" evidence="8">
    <location>
        <begin position="199"/>
        <end position="218"/>
    </location>
</feature>